<accession>A0A1T5CL09</accession>
<protein>
    <submittedName>
        <fullName evidence="2">Succinoglycan biosynthesis protein ExoL</fullName>
    </submittedName>
</protein>
<gene>
    <name evidence="2" type="ORF">SAMN06295920_104130</name>
</gene>
<dbReference type="GO" id="GO:0016757">
    <property type="term" value="F:glycosyltransferase activity"/>
    <property type="evidence" value="ECO:0007669"/>
    <property type="project" value="UniProtKB-ARBA"/>
</dbReference>
<dbReference type="RefSeq" id="WP_079648044.1">
    <property type="nucleotide sequence ID" value="NZ_FUYM01000004.1"/>
</dbReference>
<dbReference type="OrthoDB" id="7973140at2"/>
<dbReference type="Pfam" id="PF13579">
    <property type="entry name" value="Glyco_trans_4_4"/>
    <property type="match status" value="1"/>
</dbReference>
<evidence type="ECO:0000313" key="3">
    <source>
        <dbReference type="Proteomes" id="UP000189818"/>
    </source>
</evidence>
<keyword evidence="3" id="KW-1185">Reference proteome</keyword>
<name>A0A1T5CL09_9SPHN</name>
<dbReference type="SUPFAM" id="SSF53756">
    <property type="entry name" value="UDP-Glycosyltransferase/glycogen phosphorylase"/>
    <property type="match status" value="1"/>
</dbReference>
<sequence>MKVAYFVHDLNDAAVARRIAMMRAGGLDPVVLGFRRSPLPPSDVGGAPVVDLGRTADARLGQRAAAVLRNWLFASRIARAVEGCAIYMARNLESLILAARVAGRQRGVRLVYECLDIHRTLLGSRTVDRLIQRIERSHLGRIDLLVTSSPAFLSNYFTPRLAPDEPALLVENKVLGIGGPAARPALRRDPGPPWTIGWFGMLRCRRSLAMLTDLARRGEGRIKVLIAGRPALSEMPDFDRTVHGADHLAYAGPYRPEELPALYRRTHFTWAIDYFEEGLNSSWLLPNRLYEGSFHGSVPIALDHVETGAWLRRRGAGILLRDPVPELAALLAGFDEARYAAEQARVDAIPLPDLVTGQEDCATLAAALAGRTA</sequence>
<feature type="domain" description="Glycosyltransferase subfamily 4-like N-terminal" evidence="1">
    <location>
        <begin position="15"/>
        <end position="171"/>
    </location>
</feature>
<dbReference type="STRING" id="439228.SAMN06295920_104130"/>
<proteinExistence type="predicted"/>
<evidence type="ECO:0000259" key="1">
    <source>
        <dbReference type="Pfam" id="PF13579"/>
    </source>
</evidence>
<dbReference type="InterPro" id="IPR028098">
    <property type="entry name" value="Glyco_trans_4-like_N"/>
</dbReference>
<dbReference type="AlphaFoldDB" id="A0A1T5CL09"/>
<evidence type="ECO:0000313" key="2">
    <source>
        <dbReference type="EMBL" id="SKB60172.1"/>
    </source>
</evidence>
<organism evidence="2 3">
    <name type="scientific">Rhizorhabdus histidinilytica</name>
    <dbReference type="NCBI Taxonomy" id="439228"/>
    <lineage>
        <taxon>Bacteria</taxon>
        <taxon>Pseudomonadati</taxon>
        <taxon>Pseudomonadota</taxon>
        <taxon>Alphaproteobacteria</taxon>
        <taxon>Sphingomonadales</taxon>
        <taxon>Sphingomonadaceae</taxon>
        <taxon>Rhizorhabdus</taxon>
    </lineage>
</organism>
<dbReference type="Proteomes" id="UP000189818">
    <property type="component" value="Unassembled WGS sequence"/>
</dbReference>
<dbReference type="EMBL" id="FUYM01000004">
    <property type="protein sequence ID" value="SKB60172.1"/>
    <property type="molecule type" value="Genomic_DNA"/>
</dbReference>
<reference evidence="3" key="1">
    <citation type="submission" date="2017-02" db="EMBL/GenBank/DDBJ databases">
        <authorList>
            <person name="Varghese N."/>
            <person name="Submissions S."/>
        </authorList>
    </citation>
    <scope>NUCLEOTIDE SEQUENCE [LARGE SCALE GENOMIC DNA]</scope>
    <source>
        <strain evidence="3">UM2</strain>
    </source>
</reference>